<dbReference type="PANTHER" id="PTHR32305">
    <property type="match status" value="1"/>
</dbReference>
<feature type="region of interest" description="Disordered" evidence="1">
    <location>
        <begin position="661"/>
        <end position="696"/>
    </location>
</feature>
<organism evidence="2 3">
    <name type="scientific">Myceligenerans pegani</name>
    <dbReference type="NCBI Taxonomy" id="2776917"/>
    <lineage>
        <taxon>Bacteria</taxon>
        <taxon>Bacillati</taxon>
        <taxon>Actinomycetota</taxon>
        <taxon>Actinomycetes</taxon>
        <taxon>Micrococcales</taxon>
        <taxon>Promicromonosporaceae</taxon>
        <taxon>Myceligenerans</taxon>
    </lineage>
</organism>
<dbReference type="InterPro" id="IPR050708">
    <property type="entry name" value="T6SS_VgrG/RHS"/>
</dbReference>
<feature type="compositionally biased region" description="Low complexity" evidence="1">
    <location>
        <begin position="2479"/>
        <end position="2496"/>
    </location>
</feature>
<feature type="region of interest" description="Disordered" evidence="1">
    <location>
        <begin position="388"/>
        <end position="408"/>
    </location>
</feature>
<dbReference type="RefSeq" id="WP_192861923.1">
    <property type="nucleotide sequence ID" value="NZ_JADAQT010000061.1"/>
</dbReference>
<gene>
    <name evidence="2" type="ORF">IHE71_06450</name>
</gene>
<feature type="region of interest" description="Disordered" evidence="1">
    <location>
        <begin position="726"/>
        <end position="791"/>
    </location>
</feature>
<feature type="compositionally biased region" description="Basic and acidic residues" evidence="1">
    <location>
        <begin position="747"/>
        <end position="758"/>
    </location>
</feature>
<name>A0ABR9MWW9_9MICO</name>
<evidence type="ECO:0000256" key="1">
    <source>
        <dbReference type="SAM" id="MobiDB-lite"/>
    </source>
</evidence>
<reference evidence="2 3" key="1">
    <citation type="submission" date="2020-10" db="EMBL/GenBank/DDBJ databases">
        <title>Myceligenerans pegani sp. nov., an endophytic actinomycete isolated from Peganum harmala L. in Xinjiang, China.</title>
        <authorList>
            <person name="Xin L."/>
        </authorList>
    </citation>
    <scope>NUCLEOTIDE SEQUENCE [LARGE SCALE GENOMIC DNA]</scope>
    <source>
        <strain evidence="2 3">TRM65318</strain>
    </source>
</reference>
<feature type="region of interest" description="Disordered" evidence="1">
    <location>
        <begin position="1"/>
        <end position="36"/>
    </location>
</feature>
<feature type="region of interest" description="Disordered" evidence="1">
    <location>
        <begin position="1619"/>
        <end position="1641"/>
    </location>
</feature>
<accession>A0ABR9MWW9</accession>
<feature type="compositionally biased region" description="Polar residues" evidence="1">
    <location>
        <begin position="937"/>
        <end position="952"/>
    </location>
</feature>
<proteinExistence type="predicted"/>
<dbReference type="PANTHER" id="PTHR32305:SF17">
    <property type="entry name" value="TRNA NUCLEASE WAPA"/>
    <property type="match status" value="1"/>
</dbReference>
<protein>
    <submittedName>
        <fullName evidence="2">Uncharacterized protein</fullName>
    </submittedName>
</protein>
<dbReference type="NCBIfam" id="TIGR01643">
    <property type="entry name" value="YD_repeat_2x"/>
    <property type="match status" value="1"/>
</dbReference>
<dbReference type="InterPro" id="IPR031325">
    <property type="entry name" value="RHS_repeat"/>
</dbReference>
<feature type="compositionally biased region" description="Low complexity" evidence="1">
    <location>
        <begin position="957"/>
        <end position="978"/>
    </location>
</feature>
<feature type="non-terminal residue" evidence="2">
    <location>
        <position position="2652"/>
    </location>
</feature>
<feature type="compositionally biased region" description="Polar residues" evidence="1">
    <location>
        <begin position="914"/>
        <end position="924"/>
    </location>
</feature>
<keyword evidence="3" id="KW-1185">Reference proteome</keyword>
<feature type="region of interest" description="Disordered" evidence="1">
    <location>
        <begin position="903"/>
        <end position="924"/>
    </location>
</feature>
<dbReference type="InterPro" id="IPR006530">
    <property type="entry name" value="YD"/>
</dbReference>
<evidence type="ECO:0000313" key="2">
    <source>
        <dbReference type="EMBL" id="MBE1875348.1"/>
    </source>
</evidence>
<dbReference type="Gene3D" id="2.180.10.10">
    <property type="entry name" value="RHS repeat-associated core"/>
    <property type="match status" value="2"/>
</dbReference>
<feature type="compositionally biased region" description="Low complexity" evidence="1">
    <location>
        <begin position="23"/>
        <end position="36"/>
    </location>
</feature>
<feature type="compositionally biased region" description="Basic and acidic residues" evidence="1">
    <location>
        <begin position="1624"/>
        <end position="1641"/>
    </location>
</feature>
<dbReference type="Pfam" id="PF05593">
    <property type="entry name" value="RHS_repeat"/>
    <property type="match status" value="1"/>
</dbReference>
<dbReference type="Proteomes" id="UP000625527">
    <property type="component" value="Unassembled WGS sequence"/>
</dbReference>
<feature type="compositionally biased region" description="Acidic residues" evidence="1">
    <location>
        <begin position="2523"/>
        <end position="2533"/>
    </location>
</feature>
<comment type="caution">
    <text evidence="2">The sequence shown here is derived from an EMBL/GenBank/DDBJ whole genome shotgun (WGS) entry which is preliminary data.</text>
</comment>
<feature type="compositionally biased region" description="Basic and acidic residues" evidence="1">
    <location>
        <begin position="1132"/>
        <end position="1143"/>
    </location>
</feature>
<feature type="region of interest" description="Disordered" evidence="1">
    <location>
        <begin position="1131"/>
        <end position="1151"/>
    </location>
</feature>
<feature type="region of interest" description="Disordered" evidence="1">
    <location>
        <begin position="937"/>
        <end position="991"/>
    </location>
</feature>
<evidence type="ECO:0000313" key="3">
    <source>
        <dbReference type="Proteomes" id="UP000625527"/>
    </source>
</evidence>
<feature type="region of interest" description="Disordered" evidence="1">
    <location>
        <begin position="2471"/>
        <end position="2533"/>
    </location>
</feature>
<feature type="compositionally biased region" description="Polar residues" evidence="1">
    <location>
        <begin position="2507"/>
        <end position="2518"/>
    </location>
</feature>
<feature type="compositionally biased region" description="Low complexity" evidence="1">
    <location>
        <begin position="726"/>
        <end position="744"/>
    </location>
</feature>
<sequence length="2652" mass="276418">MSARHETGPAGGTGGTGRDENTIRTTTVTTKAPRKTPAMTGMTRLAAVRAIRRFSGTLAWIPEAGARLRGGLVAVATIGGRGPGHGGRRAGRGGERSGRGLARGVTAVFAAGAVAAGPVLVAAPAAGVTCTAQAAERAEALQVAEACDQDVMISGETTSWSTAKATPAGTVLLEVSAAARRTRFSPHAPGEWSRIDTRFSDLDPGDGRVDVTAPVFPMSVSDGTEGRPLAMFAGEQGTVVLDVPFALPEPELDGDAAVYEAVAGPGVDLVVRVTPDGTGLVPSLRVASRKAWREARSEIATLDLTVTTTEGLSLARSGDGFGVADPTGKAALTWTQPLAIDADADLAGLEGKLAPAAGERAANGRDALADLAVDTFVASQAPGLEAAVGTDGPGVGNPAASATGDVTAGKDAVDGTVSGLLDGAVDTGAEDAQAGQLVPGDPNADRIAEAVRADALAKATSAGVTLRPARALKQAALARSAQGRGGQGGTTAWPVTFGLGTLAATEAGWMSLSDDATAGAGHAAGLGAGAAGFLAGPALPVGSREDADRRLAWSIAGLGEVGLSDPEQVVSARFTVPASGVCDDVAVDLWRTGAWDHATTLAEHASTWKALDERTTGPDCGGGSEGEGAERITFDATAAAKHVATSDTRTAYLGLSAETEAAPGSGAAAEQGDGSDDDSVARAARRSTPKTTADALAADALADPTADASMATFSADQAVLTVELEPSAESLETTSTTTSTANPDDTLEARKEHRDEATAHLPEPSAAPSADTEGTATPEPAPEPSVAPADDLPVAARATIPVTTTATTQDVGGMNVTVQAPAAATAPESLEVTVEDQTVADAEGVTGVVLGLDDASATPPAAGDPARQVDVAFDYTDFAEVAGAGWADRLGLLRIPACAEVTPDAPECQPERIPTSNDPVTSTVSATVELPTAESTQAAATFQEESATSQKSGDLDGSGASAQTSSAETSSASTLAAGDSAPPSAGDRYALVSGTQSDAGNWGATPLSTSSSWSVSGSTGSFSWSYPLGVPKPSGGPSPDLSLGYSTAALDGLVTDSNTQSSVAGMGWDMTSGFIERRFVPCAQDTDPYPGSTTDPNNADRETGDLCWGPADAVSLVFNGHSSELIRDEDDGVWRPKNDDGTRVKLQTGAPNRDDNGEYWVVTTTDGVKYYFGKDERFTGDTLDQNSTWTVPVYGNHAGEPGKASAFADSESRQAWRWNLDYVVDPAGRSMAYVYAWEQNRYGADLNRDGAKLYERGGRLDYITYGTTASGDEAGSVAPYRVDLSYAERCLADTGCGENDLYKSTAWRWHDTPTDLRCTSTTSCKQVMSPAFFTRKRLTSVTTKVRDGGAYQAVDTYTLKHRWKDPGDGTNRVLWLQSITRQAVDHTSGGEDDVAPQKVWFTSTQLPGRVQDTVNDGWPVMNRVAIQGVNTATGSHLTVNYQPTECTDANTPNDPTLAEQEANKKACFPVTWTPVGEDNDVTEWFHKHLVAGIVQNPGEASNQVTVETAYTYSGGAHWARTPSALSPLKDVNYADFRGFKQAATITGHIEDDSPPQKVVTEYFRGTGDTLTASIDGGVSATDNERFAGMPFRTTVYNGAAGDAKKVSVTVAKHAQSITATNPGWDDRSGQEADDTHARRLESSTSWKQVLRADGTTTSSTTRVRSEFDAYGQVVKVDDAGGIGTSGDDLCTTTSYIPNTTDHLRTTIKETRTIAAACGSTGKLVAAQQIAYDGGNVGEAPTRGLPTKSLMPDPASPPAGAVGESTTLSWTTAQRVTYESGPRARPRMVYDALGRMSETTYQDNAAGVPIGMTTYSPDPDGTGPVTRHATTTELDPLRGVPLTVTDPNGKVTTARYDNLGRLLKVWQPDRATSLSPSVEYTYTVRASGINAVRTSVLPADGGDERHESSTLYDGLLRPIQTQAESADPGAPGRVVTDTLYDHAGRKVLAIGEWYVKGEASNKFLTLASSNVVPPSAVVFDYDGAGRQTAERFYDGNIDNPDYELWRTTTEYDGKFTHVTPPEGGTPTTTVVDARGRMVELRQHTGDSDADSLPDVNGTYQSTTYERDPEGRLAKVVETTTSNADGDKTAVWTYGYDVLGRQVTASDPDRGTTTTVYDIAGQTLAVTDANGDSLGYKYDALGRKTGMFDATVSGSSVTYGAQRAGWVYDRLTDASGAPGSTVVKGQATASIRYSGGHEYVTTVTGYDDAYRPTGSVVHLPSSNSELGELAGDYETTYTYMADGQVESVTLPAAGTLGQETVTTHFDEASLPEWMGGGFGWGTYVAASGRTIYGEQSWLDLGNTYAAVVSYEYDEATRRLEGIALDRERINGTDLDVTYTYDDAGNILSQTDVPSASSGGIEADGQCFDYDALGRLTEAWTPVVPTATDGTRSATADCAAAKDVATLAGPAPYWDTWAFEGNGNRTQWTHRTPDGDTTTTYEYDPAGPHQVTGVTVDAPSGTITEAFTYDAAGNTTGRTTVTEGSAATSTGETETRTATQELTFDVESELTGTDTDTSLSVQPAEPECEVPDGEDPETWCEGQTGSGATPTVTDEGTLATENIYSADGDRLVRITRTATTSGGTPVVTGVTAYVGGGQELTLTPGQPVATTRYYAFAGQTVAVRTDKGMKSVSSLVADHHGTPLASVPNTDWATQ</sequence>
<dbReference type="EMBL" id="JADAQT010000061">
    <property type="protein sequence ID" value="MBE1875348.1"/>
    <property type="molecule type" value="Genomic_DNA"/>
</dbReference>